<evidence type="ECO:0000313" key="1">
    <source>
        <dbReference type="EMBL" id="UUW06594.1"/>
    </source>
</evidence>
<keyword evidence="2" id="KW-1185">Reference proteome</keyword>
<accession>A0AAE9NIN0</accession>
<evidence type="ECO:0000313" key="2">
    <source>
        <dbReference type="Proteomes" id="UP001258872"/>
    </source>
</evidence>
<proteinExistence type="predicted"/>
<organism evidence="1 2">
    <name type="scientific">Cat Tien Hospitalitermes Lispi-like virus</name>
    <dbReference type="NCBI Taxonomy" id="2952743"/>
    <lineage>
        <taxon>Viruses</taxon>
        <taxon>Riboviria</taxon>
        <taxon>Orthornavirae</taxon>
        <taxon>Negarnaviricota</taxon>
        <taxon>Haploviricotina</taxon>
        <taxon>Monjiviricetes</taxon>
        <taxon>Mononegavirales</taxon>
        <taxon>Lispiviridae</taxon>
        <taxon>Copasivirus</taxon>
        <taxon>Copasivirus cattienense</taxon>
    </lineage>
</organism>
<name>A0AAE9NIN0_9MONO</name>
<dbReference type="Proteomes" id="UP001258872">
    <property type="component" value="Segment"/>
</dbReference>
<protein>
    <submittedName>
        <fullName evidence="1">VP3</fullName>
    </submittedName>
</protein>
<dbReference type="EMBL" id="ON082763">
    <property type="protein sequence ID" value="UUW06594.1"/>
    <property type="molecule type" value="Genomic_RNA"/>
</dbReference>
<sequence length="134" mass="15304">MSDQLQLSPGSALINVDLLVKIKDKSSGLVYNGLINIGTKPPLRSYQEDTIRREILRWVQWIRFTKPPLSKMVICWNVPADQQYVVTSKTNGHLVIDIPKLMGISPQEIFNAQFEMHHIDVIFTALPKDSFEIN</sequence>
<reference evidence="1" key="1">
    <citation type="journal article" date="2022" name="Viruses">
        <title>Virome of Three Termite Species from Southern Vietnam.</title>
        <authorList>
            <person name="Litov A.G."/>
            <person name="Zueva A.I."/>
            <person name="Tiunov A.V."/>
            <person name="Van Thinh N."/>
            <person name="Belyaeva N.V."/>
            <person name="Karganova G.G."/>
        </authorList>
    </citation>
    <scope>NUCLEOTIDE SEQUENCE</scope>
    <source>
        <strain evidence="1">Lispi</strain>
    </source>
</reference>